<feature type="compositionally biased region" description="Polar residues" evidence="5">
    <location>
        <begin position="13"/>
        <end position="24"/>
    </location>
</feature>
<name>A0A7S2N1H5_9STRA</name>
<dbReference type="InterPro" id="IPR001611">
    <property type="entry name" value="Leu-rich_rpt"/>
</dbReference>
<proteinExistence type="predicted"/>
<reference evidence="7" key="1">
    <citation type="submission" date="2021-01" db="EMBL/GenBank/DDBJ databases">
        <authorList>
            <person name="Corre E."/>
            <person name="Pelletier E."/>
            <person name="Niang G."/>
            <person name="Scheremetjew M."/>
            <person name="Finn R."/>
            <person name="Kale V."/>
            <person name="Holt S."/>
            <person name="Cochrane G."/>
            <person name="Meng A."/>
            <person name="Brown T."/>
            <person name="Cohen L."/>
        </authorList>
    </citation>
    <scope>NUCLEOTIDE SEQUENCE</scope>
    <source>
        <strain evidence="7">CCMP826</strain>
    </source>
</reference>
<keyword evidence="6" id="KW-1133">Transmembrane helix</keyword>
<dbReference type="PANTHER" id="PTHR48053:SF126">
    <property type="entry name" value="MDIS1-INTERACTING RECEPTOR LIKE KINASE 2-LIKE ISOFORM X1"/>
    <property type="match status" value="1"/>
</dbReference>
<feature type="compositionally biased region" description="Acidic residues" evidence="5">
    <location>
        <begin position="1"/>
        <end position="11"/>
    </location>
</feature>
<dbReference type="EMBL" id="HBGV01017786">
    <property type="protein sequence ID" value="CAD9514357.1"/>
    <property type="molecule type" value="Transcribed_RNA"/>
</dbReference>
<keyword evidence="3" id="KW-0732">Signal</keyword>
<dbReference type="GO" id="GO:0016020">
    <property type="term" value="C:membrane"/>
    <property type="evidence" value="ECO:0007669"/>
    <property type="project" value="UniProtKB-SubCell"/>
</dbReference>
<dbReference type="InterPro" id="IPR032675">
    <property type="entry name" value="LRR_dom_sf"/>
</dbReference>
<feature type="transmembrane region" description="Helical" evidence="6">
    <location>
        <begin position="202"/>
        <end position="223"/>
    </location>
</feature>
<keyword evidence="4" id="KW-0677">Repeat</keyword>
<feature type="region of interest" description="Disordered" evidence="5">
    <location>
        <begin position="117"/>
        <end position="150"/>
    </location>
</feature>
<evidence type="ECO:0000256" key="4">
    <source>
        <dbReference type="ARBA" id="ARBA00022737"/>
    </source>
</evidence>
<dbReference type="AlphaFoldDB" id="A0A7S2N1H5"/>
<comment type="subcellular location">
    <subcellularLocation>
        <location evidence="1">Membrane</location>
        <topology evidence="1">Single-pass membrane protein</topology>
    </subcellularLocation>
</comment>
<dbReference type="Gene3D" id="3.80.10.10">
    <property type="entry name" value="Ribonuclease Inhibitor"/>
    <property type="match status" value="1"/>
</dbReference>
<evidence type="ECO:0000256" key="5">
    <source>
        <dbReference type="SAM" id="MobiDB-lite"/>
    </source>
</evidence>
<keyword evidence="6" id="KW-0812">Transmembrane</keyword>
<gene>
    <name evidence="7" type="ORF">HTAM1171_LOCUS10972</name>
</gene>
<evidence type="ECO:0000256" key="2">
    <source>
        <dbReference type="ARBA" id="ARBA00022614"/>
    </source>
</evidence>
<sequence length="508" mass="54601">MAKSDENEEIGSVDTQQASTTEMTGKSDDGPASASTFSDADGTADPGESIGGSKCEKDNDFNQSEGGNSNANNLATASEGVIVSVVASQPIPQESQLSRQISLPGAFRMTPEASVGIPASLGECSRDEDSNDTEDPDDRAAETNNDDRCDENNIQVEATLVVEPPVYEAHHISPHTEVTEEAAHPFCTLVVLGKRLSFGKRFCLCAALAAVVLIGASLTAVVIKSNGGNATDDPSQDKPNDPIQDGRFDDILPMIAQLSGYDILEDKESPQYKALDWIANKDRANITIWDKVRIVQRYVLAVIYYSTGGEEWTDKYSFLTDRHECEWSDDSGTLGVDGCNDDYITSLDFSENSLDGTIPTEVGHLTNLTAFRLLGNNVTGTIPTEFGLLTNMAFFSLVRNEGLRGHIPSELGNFNSVIGFWVNANSLSGSIPSELGQLTSVNYFALRDNNLTGEIPTSLANIKALISMELHMNSLHGSAEFMCENIAGDVVLTVDRSDVNCSCCGCCD</sequence>
<dbReference type="PANTHER" id="PTHR48053">
    <property type="entry name" value="LEUCINE RICH REPEAT FAMILY PROTEIN, EXPRESSED"/>
    <property type="match status" value="1"/>
</dbReference>
<evidence type="ECO:0000313" key="7">
    <source>
        <dbReference type="EMBL" id="CAD9514357.1"/>
    </source>
</evidence>
<evidence type="ECO:0000256" key="3">
    <source>
        <dbReference type="ARBA" id="ARBA00022729"/>
    </source>
</evidence>
<dbReference type="FunFam" id="3.80.10.10:FF:000041">
    <property type="entry name" value="LRR receptor-like serine/threonine-protein kinase ERECTA"/>
    <property type="match status" value="1"/>
</dbReference>
<accession>A0A7S2N1H5</accession>
<feature type="region of interest" description="Disordered" evidence="5">
    <location>
        <begin position="1"/>
        <end position="73"/>
    </location>
</feature>
<evidence type="ECO:0000256" key="6">
    <source>
        <dbReference type="SAM" id="Phobius"/>
    </source>
</evidence>
<feature type="compositionally biased region" description="Basic and acidic residues" evidence="5">
    <location>
        <begin position="138"/>
        <end position="150"/>
    </location>
</feature>
<dbReference type="Pfam" id="PF00560">
    <property type="entry name" value="LRR_1"/>
    <property type="match status" value="1"/>
</dbReference>
<evidence type="ECO:0000256" key="1">
    <source>
        <dbReference type="ARBA" id="ARBA00004167"/>
    </source>
</evidence>
<dbReference type="InterPro" id="IPR051716">
    <property type="entry name" value="Plant_RL_S/T_kinase"/>
</dbReference>
<keyword evidence="2" id="KW-0433">Leucine-rich repeat</keyword>
<protein>
    <recommendedName>
        <fullName evidence="8">L domain-like protein</fullName>
    </recommendedName>
</protein>
<dbReference type="SUPFAM" id="SSF52058">
    <property type="entry name" value="L domain-like"/>
    <property type="match status" value="1"/>
</dbReference>
<feature type="compositionally biased region" description="Polar residues" evidence="5">
    <location>
        <begin position="61"/>
        <end position="73"/>
    </location>
</feature>
<organism evidence="7">
    <name type="scientific">Helicotheca tamesis</name>
    <dbReference type="NCBI Taxonomy" id="374047"/>
    <lineage>
        <taxon>Eukaryota</taxon>
        <taxon>Sar</taxon>
        <taxon>Stramenopiles</taxon>
        <taxon>Ochrophyta</taxon>
        <taxon>Bacillariophyta</taxon>
        <taxon>Mediophyceae</taxon>
        <taxon>Lithodesmiophycidae</taxon>
        <taxon>Lithodesmiales</taxon>
        <taxon>Lithodesmiaceae</taxon>
        <taxon>Helicotheca</taxon>
    </lineage>
</organism>
<evidence type="ECO:0008006" key="8">
    <source>
        <dbReference type="Google" id="ProtNLM"/>
    </source>
</evidence>
<keyword evidence="6" id="KW-0472">Membrane</keyword>